<dbReference type="PANTHER" id="PTHR11690">
    <property type="entry name" value="AMILORIDE-SENSITIVE SODIUM CHANNEL-RELATED"/>
    <property type="match status" value="1"/>
</dbReference>
<keyword evidence="3 11" id="KW-0894">Sodium channel</keyword>
<dbReference type="Gene3D" id="1.10.287.770">
    <property type="entry name" value="YojJ-like"/>
    <property type="match status" value="1"/>
</dbReference>
<dbReference type="Proteomes" id="UP001195483">
    <property type="component" value="Unassembled WGS sequence"/>
</dbReference>
<feature type="region of interest" description="Disordered" evidence="12">
    <location>
        <begin position="181"/>
        <end position="258"/>
    </location>
</feature>
<proteinExistence type="inferred from homology"/>
<keyword evidence="5 13" id="KW-1133">Transmembrane helix</keyword>
<evidence type="ECO:0000313" key="15">
    <source>
        <dbReference type="Proteomes" id="UP001195483"/>
    </source>
</evidence>
<protein>
    <submittedName>
        <fullName evidence="14">Uncharacterized protein</fullName>
    </submittedName>
</protein>
<dbReference type="PRINTS" id="PR01078">
    <property type="entry name" value="AMINACHANNEL"/>
</dbReference>
<accession>A0AAE0TA22</accession>
<keyword evidence="8 13" id="KW-0472">Membrane</keyword>
<feature type="transmembrane region" description="Helical" evidence="13">
    <location>
        <begin position="103"/>
        <end position="128"/>
    </location>
</feature>
<comment type="similarity">
    <text evidence="11">Belongs to the amiloride-sensitive sodium channel (TC 1.A.6) family.</text>
</comment>
<evidence type="ECO:0000256" key="2">
    <source>
        <dbReference type="ARBA" id="ARBA00022448"/>
    </source>
</evidence>
<evidence type="ECO:0000256" key="3">
    <source>
        <dbReference type="ARBA" id="ARBA00022461"/>
    </source>
</evidence>
<evidence type="ECO:0000256" key="12">
    <source>
        <dbReference type="SAM" id="MobiDB-lite"/>
    </source>
</evidence>
<dbReference type="GO" id="GO:0005886">
    <property type="term" value="C:plasma membrane"/>
    <property type="evidence" value="ECO:0007669"/>
    <property type="project" value="TreeGrafter"/>
</dbReference>
<evidence type="ECO:0000256" key="4">
    <source>
        <dbReference type="ARBA" id="ARBA00022692"/>
    </source>
</evidence>
<feature type="compositionally biased region" description="Low complexity" evidence="12">
    <location>
        <begin position="191"/>
        <end position="216"/>
    </location>
</feature>
<keyword evidence="4 11" id="KW-0812">Transmembrane</keyword>
<dbReference type="AlphaFoldDB" id="A0AAE0TA22"/>
<dbReference type="GO" id="GO:0015280">
    <property type="term" value="F:ligand-gated sodium channel activity"/>
    <property type="evidence" value="ECO:0007669"/>
    <property type="project" value="TreeGrafter"/>
</dbReference>
<reference evidence="14" key="3">
    <citation type="submission" date="2023-05" db="EMBL/GenBank/DDBJ databases">
        <authorList>
            <person name="Smith C.H."/>
        </authorList>
    </citation>
    <scope>NUCLEOTIDE SEQUENCE</scope>
    <source>
        <strain evidence="14">CHS0354</strain>
        <tissue evidence="14">Mantle</tissue>
    </source>
</reference>
<dbReference type="Pfam" id="PF00858">
    <property type="entry name" value="ASC"/>
    <property type="match status" value="1"/>
</dbReference>
<dbReference type="EMBL" id="JAEAOA010000675">
    <property type="protein sequence ID" value="KAK3606183.1"/>
    <property type="molecule type" value="Genomic_DNA"/>
</dbReference>
<evidence type="ECO:0000313" key="14">
    <source>
        <dbReference type="EMBL" id="KAK3606183.1"/>
    </source>
</evidence>
<evidence type="ECO:0000256" key="10">
    <source>
        <dbReference type="ARBA" id="ARBA00023303"/>
    </source>
</evidence>
<gene>
    <name evidence="14" type="ORF">CHS0354_010824</name>
</gene>
<sequence>MSSRHRHDYTRDVDMTNIYFHSPLWKRSQEEIMENVNPIDVNNRKEQSARKVDNTYEDNTDINNSIDSIGKKTFRQLIVRFAEKTSMQGVPYIKSSTFWWSRLIWVILTLGAIAAMVFHLYTIFYQYYQWPKQTKISLGFDNLQFPAVTICNVNIMRKSQLHLLQGQEADKLKDFVYKMNPDRLKDPKGENSSNPVGNSTGNTGTSGNPTDNTGSSESSISNTVTPGNATGSASYLGNSTSSTGVPFPPATPAPSGRRKRFVDYYKQINRSAFDDYDYEDEYSRDEVKTPRDTTNTLEKLFTKLYMTLSRDQRASAGHNITDMLVSCSFNGRECYGRNFTLYQTSQYGNCWTLDSDKLVVRSPGPNAGLSLILYLENSEFLTGINQGYGARLVIHEPQTVPSPYNEGVHIASAEETSVAIRKVTITRLSTPYGDCDDGISFMASYGINYTRQSCQLMCQAIKILETCGCYDDDGEELIRKSRARLNLKPCRNGPEIRCRDKLNSEFEGKEQVCNCYNPCYEAQYSRSTGSRQWPTDEYAGVLLESLCEKDNTICQSFKTRFTDQRSQSQNFIKLNIYYADLNFEYIEETPQIEAGDFLANIGGVIGLWIGLSVLSLCEVLQLVAELFTYCIYKASHKVRPKQKRNRDNSVKSEHYRAEDNVINDSPHIITHTRYGLPREDPYLL</sequence>
<evidence type="ECO:0000256" key="13">
    <source>
        <dbReference type="SAM" id="Phobius"/>
    </source>
</evidence>
<dbReference type="InterPro" id="IPR001873">
    <property type="entry name" value="ENaC"/>
</dbReference>
<keyword evidence="9 11" id="KW-0739">Sodium transport</keyword>
<comment type="caution">
    <text evidence="14">The sequence shown here is derived from an EMBL/GenBank/DDBJ whole genome shotgun (WGS) entry which is preliminary data.</text>
</comment>
<comment type="subcellular location">
    <subcellularLocation>
        <location evidence="1">Membrane</location>
        <topology evidence="1">Multi-pass membrane protein</topology>
    </subcellularLocation>
</comment>
<keyword evidence="7 11" id="KW-0406">Ion transport</keyword>
<evidence type="ECO:0000256" key="11">
    <source>
        <dbReference type="RuleBase" id="RU000679"/>
    </source>
</evidence>
<name>A0AAE0TA22_9BIVA</name>
<evidence type="ECO:0000256" key="9">
    <source>
        <dbReference type="ARBA" id="ARBA00023201"/>
    </source>
</evidence>
<dbReference type="InterPro" id="IPR020903">
    <property type="entry name" value="ENaC_CS"/>
</dbReference>
<keyword evidence="15" id="KW-1185">Reference proteome</keyword>
<evidence type="ECO:0000256" key="5">
    <source>
        <dbReference type="ARBA" id="ARBA00022989"/>
    </source>
</evidence>
<evidence type="ECO:0000256" key="6">
    <source>
        <dbReference type="ARBA" id="ARBA00023053"/>
    </source>
</evidence>
<evidence type="ECO:0000256" key="1">
    <source>
        <dbReference type="ARBA" id="ARBA00004141"/>
    </source>
</evidence>
<keyword evidence="10 11" id="KW-0407">Ion channel</keyword>
<reference evidence="14" key="1">
    <citation type="journal article" date="2021" name="Genome Biol. Evol.">
        <title>A High-Quality Reference Genome for a Parasitic Bivalve with Doubly Uniparental Inheritance (Bivalvia: Unionida).</title>
        <authorList>
            <person name="Smith C.H."/>
        </authorList>
    </citation>
    <scope>NUCLEOTIDE SEQUENCE</scope>
    <source>
        <strain evidence="14">CHS0354</strain>
    </source>
</reference>
<keyword evidence="6" id="KW-0915">Sodium</keyword>
<reference evidence="14" key="2">
    <citation type="journal article" date="2021" name="Genome Biol. Evol.">
        <title>Developing a high-quality reference genome for a parasitic bivalve with doubly uniparental inheritance (Bivalvia: Unionida).</title>
        <authorList>
            <person name="Smith C.H."/>
        </authorList>
    </citation>
    <scope>NUCLEOTIDE SEQUENCE</scope>
    <source>
        <strain evidence="14">CHS0354</strain>
        <tissue evidence="14">Mantle</tissue>
    </source>
</reference>
<dbReference type="PANTHER" id="PTHR11690:SF248">
    <property type="entry name" value="PICKPOCKET 17, ISOFORM A"/>
    <property type="match status" value="1"/>
</dbReference>
<organism evidence="14 15">
    <name type="scientific">Potamilus streckersoni</name>
    <dbReference type="NCBI Taxonomy" id="2493646"/>
    <lineage>
        <taxon>Eukaryota</taxon>
        <taxon>Metazoa</taxon>
        <taxon>Spiralia</taxon>
        <taxon>Lophotrochozoa</taxon>
        <taxon>Mollusca</taxon>
        <taxon>Bivalvia</taxon>
        <taxon>Autobranchia</taxon>
        <taxon>Heteroconchia</taxon>
        <taxon>Palaeoheterodonta</taxon>
        <taxon>Unionida</taxon>
        <taxon>Unionoidea</taxon>
        <taxon>Unionidae</taxon>
        <taxon>Ambleminae</taxon>
        <taxon>Lampsilini</taxon>
        <taxon>Potamilus</taxon>
    </lineage>
</organism>
<dbReference type="PROSITE" id="PS01206">
    <property type="entry name" value="ASC"/>
    <property type="match status" value="1"/>
</dbReference>
<keyword evidence="2 11" id="KW-0813">Transport</keyword>
<feature type="compositionally biased region" description="Polar residues" evidence="12">
    <location>
        <begin position="217"/>
        <end position="244"/>
    </location>
</feature>
<evidence type="ECO:0000256" key="8">
    <source>
        <dbReference type="ARBA" id="ARBA00023136"/>
    </source>
</evidence>
<dbReference type="Gene3D" id="2.60.470.10">
    <property type="entry name" value="Acid-sensing ion channels like domains"/>
    <property type="match status" value="1"/>
</dbReference>
<evidence type="ECO:0000256" key="7">
    <source>
        <dbReference type="ARBA" id="ARBA00023065"/>
    </source>
</evidence>